<sequence length="89" mass="9706">MAAEAEGAVDDDRTRLGQGRGQHVQASLEHHRDVSLAQSRPLKDPAQRRAYVPDPRSPGVGDERLAPGKGRQPTGGREEAEPYVRRARG</sequence>
<proteinExistence type="predicted"/>
<feature type="compositionally biased region" description="Basic and acidic residues" evidence="1">
    <location>
        <begin position="76"/>
        <end position="89"/>
    </location>
</feature>
<organism evidence="2 3">
    <name type="scientific">Streptomyces violascens</name>
    <dbReference type="NCBI Taxonomy" id="67381"/>
    <lineage>
        <taxon>Bacteria</taxon>
        <taxon>Bacillati</taxon>
        <taxon>Actinomycetota</taxon>
        <taxon>Actinomycetes</taxon>
        <taxon>Kitasatosporales</taxon>
        <taxon>Streptomycetaceae</taxon>
        <taxon>Streptomyces</taxon>
    </lineage>
</organism>
<dbReference type="Proteomes" id="UP001050808">
    <property type="component" value="Unassembled WGS sequence"/>
</dbReference>
<protein>
    <submittedName>
        <fullName evidence="2">Uncharacterized protein</fullName>
    </submittedName>
</protein>
<feature type="region of interest" description="Disordered" evidence="1">
    <location>
        <begin position="1"/>
        <end position="89"/>
    </location>
</feature>
<name>A0ABQ3QJU6_9ACTN</name>
<comment type="caution">
    <text evidence="2">The sequence shown here is derived from an EMBL/GenBank/DDBJ whole genome shotgun (WGS) entry which is preliminary data.</text>
</comment>
<reference evidence="2" key="1">
    <citation type="submission" date="2024-05" db="EMBL/GenBank/DDBJ databases">
        <title>Whole genome shotgun sequence of Streptomyces violascens NBRC 12920.</title>
        <authorList>
            <person name="Komaki H."/>
            <person name="Tamura T."/>
        </authorList>
    </citation>
    <scope>NUCLEOTIDE SEQUENCE</scope>
    <source>
        <strain evidence="2">NBRC 12920</strain>
    </source>
</reference>
<keyword evidence="3" id="KW-1185">Reference proteome</keyword>
<accession>A0ABQ3QJU6</accession>
<evidence type="ECO:0000313" key="3">
    <source>
        <dbReference type="Proteomes" id="UP001050808"/>
    </source>
</evidence>
<gene>
    <name evidence="2" type="ORF">Sviol_19400</name>
</gene>
<dbReference type="EMBL" id="BNDY01000002">
    <property type="protein sequence ID" value="GHI37532.1"/>
    <property type="molecule type" value="Genomic_DNA"/>
</dbReference>
<evidence type="ECO:0000256" key="1">
    <source>
        <dbReference type="SAM" id="MobiDB-lite"/>
    </source>
</evidence>
<evidence type="ECO:0000313" key="2">
    <source>
        <dbReference type="EMBL" id="GHI37532.1"/>
    </source>
</evidence>